<dbReference type="EC" id="1.18.1.6" evidence="8"/>
<feature type="binding site" evidence="9">
    <location>
        <begin position="438"/>
        <end position="440"/>
    </location>
    <ligand>
        <name>FAD</name>
        <dbReference type="ChEBI" id="CHEBI:57692"/>
    </ligand>
</feature>
<keyword evidence="4 8" id="KW-0274">FAD</keyword>
<feature type="binding site" evidence="10">
    <location>
        <begin position="205"/>
        <end position="208"/>
    </location>
    <ligand>
        <name>NADP(+)</name>
        <dbReference type="ChEBI" id="CHEBI:58349"/>
    </ligand>
</feature>
<feature type="coiled-coil region" evidence="11">
    <location>
        <begin position="295"/>
        <end position="322"/>
    </location>
</feature>
<evidence type="ECO:0000256" key="7">
    <source>
        <dbReference type="ARBA" id="ARBA00048933"/>
    </source>
</evidence>
<reference evidence="13" key="1">
    <citation type="submission" date="2014-02" db="EMBL/GenBank/DDBJ databases">
        <authorList>
            <person name="Genoscope - CEA"/>
        </authorList>
    </citation>
    <scope>NUCLEOTIDE SEQUENCE</scope>
    <source>
        <strain evidence="13">LS3</strain>
    </source>
</reference>
<dbReference type="Gene3D" id="3.50.50.60">
    <property type="entry name" value="FAD/NAD(P)-binding domain"/>
    <property type="match status" value="1"/>
</dbReference>
<dbReference type="EMBL" id="HG937693">
    <property type="protein sequence ID" value="CDP34591.1"/>
    <property type="molecule type" value="Genomic_DNA"/>
</dbReference>
<dbReference type="PANTHER" id="PTHR48467:SF1">
    <property type="entry name" value="GLUTAMATE SYNTHASE 1 [NADH], CHLOROPLASTIC-LIKE"/>
    <property type="match status" value="1"/>
</dbReference>
<keyword evidence="8" id="KW-0496">Mitochondrion</keyword>
<evidence type="ECO:0000259" key="12">
    <source>
        <dbReference type="Pfam" id="PF07992"/>
    </source>
</evidence>
<evidence type="ECO:0000256" key="10">
    <source>
        <dbReference type="PIRSR" id="PIRSR000362-2"/>
    </source>
</evidence>
<feature type="binding site" evidence="9">
    <location>
        <position position="90"/>
    </location>
    <ligand>
        <name>FAD</name>
        <dbReference type="ChEBI" id="CHEBI:57692"/>
    </ligand>
</feature>
<protein>
    <recommendedName>
        <fullName evidence="8">NADPH:adrenodoxin oxidoreductase, mitochondrial</fullName>
        <ecNumber evidence="8">1.18.1.6</ecNumber>
    </recommendedName>
</protein>
<reference evidence="13" key="2">
    <citation type="submission" date="2014-06" db="EMBL/GenBank/DDBJ databases">
        <title>The complete genome of Blastobotrys (Arxula) adeninivorans LS3 - a yeast of biotechnological interest.</title>
        <authorList>
            <person name="Kunze G."/>
            <person name="Gaillardin C."/>
            <person name="Czernicka M."/>
            <person name="Durrens P."/>
            <person name="Martin T."/>
            <person name="Boer E."/>
            <person name="Gabaldon T."/>
            <person name="Cruz J."/>
            <person name="Talla E."/>
            <person name="Marck C."/>
            <person name="Goffeau A."/>
            <person name="Barbe V."/>
            <person name="Baret P."/>
            <person name="Baronian K."/>
            <person name="Beier S."/>
            <person name="Bleykasten C."/>
            <person name="Bode R."/>
            <person name="Casaregola S."/>
            <person name="Despons L."/>
            <person name="Fairhead C."/>
            <person name="Giersberg M."/>
            <person name="Gierski P."/>
            <person name="Hahnel U."/>
            <person name="Hartmann A."/>
            <person name="Jankowska D."/>
            <person name="Jubin C."/>
            <person name="Jung P."/>
            <person name="Lafontaine I."/>
            <person name="Leh-Louis V."/>
            <person name="Lemaire M."/>
            <person name="Marcet-Houben M."/>
            <person name="Mascher M."/>
            <person name="Morel G."/>
            <person name="Richard G.-F."/>
            <person name="Riechen J."/>
            <person name="Sacerdot C."/>
            <person name="Sarkar A."/>
            <person name="Savel G."/>
            <person name="Schacherer J."/>
            <person name="Sherman D."/>
            <person name="Straub M.-L."/>
            <person name="Stein N."/>
            <person name="Thierry A."/>
            <person name="Trautwein-Schult A."/>
            <person name="Westhof E."/>
            <person name="Worch S."/>
            <person name="Dujon B."/>
            <person name="Souciet J.-L."/>
            <person name="Wincker P."/>
            <person name="Scholz U."/>
            <person name="Neuveglise N."/>
        </authorList>
    </citation>
    <scope>NUCLEOTIDE SEQUENCE</scope>
    <source>
        <strain evidence="13">LS3</strain>
    </source>
</reference>
<feature type="binding site" evidence="9">
    <location>
        <position position="431"/>
    </location>
    <ligand>
        <name>FAD</name>
        <dbReference type="ChEBI" id="CHEBI:57692"/>
    </ligand>
</feature>
<comment type="catalytic activity">
    <reaction evidence="7 8">
        <text>2 reduced [adrenodoxin] + NADP(+) + H(+) = 2 oxidized [adrenodoxin] + NADPH</text>
        <dbReference type="Rhea" id="RHEA:42312"/>
        <dbReference type="Rhea" id="RHEA-COMP:9998"/>
        <dbReference type="Rhea" id="RHEA-COMP:9999"/>
        <dbReference type="ChEBI" id="CHEBI:15378"/>
        <dbReference type="ChEBI" id="CHEBI:33737"/>
        <dbReference type="ChEBI" id="CHEBI:33738"/>
        <dbReference type="ChEBI" id="CHEBI:57783"/>
        <dbReference type="ChEBI" id="CHEBI:58349"/>
        <dbReference type="EC" id="1.18.1.6"/>
    </reaction>
</comment>
<dbReference type="InterPro" id="IPR055275">
    <property type="entry name" value="Ferredox_Rdtase"/>
</dbReference>
<dbReference type="InterPro" id="IPR021163">
    <property type="entry name" value="Ferredox_Rdtase_adrenod"/>
</dbReference>
<dbReference type="AlphaFoldDB" id="A0A060T5Y5"/>
<feature type="binding site" evidence="10">
    <location>
        <begin position="249"/>
        <end position="250"/>
    </location>
    <ligand>
        <name>NADP(+)</name>
        <dbReference type="ChEBI" id="CHEBI:58349"/>
    </ligand>
</feature>
<comment type="subcellular location">
    <subcellularLocation>
        <location evidence="8">Mitochondrion</location>
    </subcellularLocation>
</comment>
<feature type="domain" description="FAD/NAD(P)-binding" evidence="12">
    <location>
        <begin position="51"/>
        <end position="266"/>
    </location>
</feature>
<dbReference type="Pfam" id="PF07992">
    <property type="entry name" value="Pyr_redox_2"/>
    <property type="match status" value="1"/>
</dbReference>
<proteinExistence type="inferred from homology"/>
<accession>A0A060T5Y5</accession>
<dbReference type="GO" id="GO:0016491">
    <property type="term" value="F:oxidoreductase activity"/>
    <property type="evidence" value="ECO:0007669"/>
    <property type="project" value="UniProtKB-KW"/>
</dbReference>
<feature type="binding site" evidence="10">
    <location>
        <position position="261"/>
    </location>
    <ligand>
        <name>NADP(+)</name>
        <dbReference type="ChEBI" id="CHEBI:58349"/>
    </ligand>
</feature>
<keyword evidence="5 8" id="KW-0521">NADP</keyword>
<gene>
    <name evidence="13" type="ORF">GNLVRS02_ARAD1C15972g</name>
</gene>
<dbReference type="SUPFAM" id="SSF51971">
    <property type="entry name" value="Nucleotide-binding domain"/>
    <property type="match status" value="1"/>
</dbReference>
<keyword evidence="3 8" id="KW-0285">Flavoprotein</keyword>
<keyword evidence="11" id="KW-0175">Coiled coil</keyword>
<feature type="binding site" evidence="9">
    <location>
        <position position="82"/>
    </location>
    <ligand>
        <name>FAD</name>
        <dbReference type="ChEBI" id="CHEBI:57692"/>
    </ligand>
</feature>
<evidence type="ECO:0000256" key="3">
    <source>
        <dbReference type="ARBA" id="ARBA00022630"/>
    </source>
</evidence>
<sequence>MNRRYGGMLRSLRPVACSGVARVPVRLGVSTGSRVGVRFESTSTVSDESPFKVAIVGSGPAGFYTAYRLLSKLPNARVDMFEALPAPFGLSRFGVAPDHPEVKNCQEKFEEVAGWTNFRFFGNVSVGDIHKNENETVSLEQLHNNYNSIVLAYGSSKDRLLGVKGEELAGVMSARQFVGWYNGHPEFGYLNPPLEDAEDAIIVGNGNVALDVARMLLSDLSRLKSTDITEQAYETLKKSRVKNVRIVARRGLLQSAFTTKEVRELVREPGAALVPLEEQYMEPYRQFGQFLDRKTKRLIQVLDKAREENEKKENVNKSWRLDYLRSPVQFYKHGTDERLLSSAKFQVNTLIQDDIKSPASAVATDDSVMYKCELAFRSIGYNAVPLRGFEELSIPFDTKRGAVANEYGRVVTIDRDSGHAKALPGYYVAGWVKNGPTGVIAETMRESFEVAETILEDYYSGKLDTQTRAGYEGLNVGWKSISWADWLKIDQAEKERGKMVGKEREKFASVEEMMNVVS</sequence>
<feature type="binding site" evidence="9">
    <location>
        <position position="126"/>
    </location>
    <ligand>
        <name>FAD</name>
        <dbReference type="ChEBI" id="CHEBI:57692"/>
    </ligand>
</feature>
<feature type="binding site" evidence="9">
    <location>
        <position position="61"/>
    </location>
    <ligand>
        <name>FAD</name>
        <dbReference type="ChEBI" id="CHEBI:57692"/>
    </ligand>
</feature>
<organism evidence="13">
    <name type="scientific">Blastobotrys adeninivorans</name>
    <name type="common">Yeast</name>
    <name type="synonym">Arxula adeninivorans</name>
    <dbReference type="NCBI Taxonomy" id="409370"/>
    <lineage>
        <taxon>Eukaryota</taxon>
        <taxon>Fungi</taxon>
        <taxon>Dikarya</taxon>
        <taxon>Ascomycota</taxon>
        <taxon>Saccharomycotina</taxon>
        <taxon>Dipodascomycetes</taxon>
        <taxon>Dipodascales</taxon>
        <taxon>Trichomonascaceae</taxon>
        <taxon>Blastobotrys</taxon>
    </lineage>
</organism>
<evidence type="ECO:0000256" key="1">
    <source>
        <dbReference type="ARBA" id="ARBA00001974"/>
    </source>
</evidence>
<evidence type="ECO:0000256" key="4">
    <source>
        <dbReference type="ARBA" id="ARBA00022827"/>
    </source>
</evidence>
<evidence type="ECO:0000256" key="11">
    <source>
        <dbReference type="SAM" id="Coils"/>
    </source>
</evidence>
<feature type="binding site" evidence="10">
    <location>
        <position position="438"/>
    </location>
    <ligand>
        <name>NADP(+)</name>
        <dbReference type="ChEBI" id="CHEBI:58349"/>
    </ligand>
</feature>
<dbReference type="PANTHER" id="PTHR48467">
    <property type="entry name" value="GLUTAMATE SYNTHASE 1 [NADH], CHLOROPLASTIC-LIKE"/>
    <property type="match status" value="1"/>
</dbReference>
<evidence type="ECO:0000256" key="6">
    <source>
        <dbReference type="ARBA" id="ARBA00023002"/>
    </source>
</evidence>
<comment type="similarity">
    <text evidence="2 8">Belongs to the ferredoxin--NADP reductase type 1 family.</text>
</comment>
<evidence type="ECO:0000256" key="2">
    <source>
        <dbReference type="ARBA" id="ARBA00008312"/>
    </source>
</evidence>
<dbReference type="InterPro" id="IPR023753">
    <property type="entry name" value="FAD/NAD-binding_dom"/>
</dbReference>
<keyword evidence="6 8" id="KW-0560">Oxidoreductase</keyword>
<dbReference type="InterPro" id="IPR036188">
    <property type="entry name" value="FAD/NAD-bd_sf"/>
</dbReference>
<dbReference type="Gene3D" id="3.40.50.720">
    <property type="entry name" value="NAD(P)-binding Rossmann-like Domain"/>
    <property type="match status" value="1"/>
</dbReference>
<evidence type="ECO:0000256" key="5">
    <source>
        <dbReference type="ARBA" id="ARBA00022857"/>
    </source>
</evidence>
<evidence type="ECO:0000256" key="8">
    <source>
        <dbReference type="PIRNR" id="PIRNR000362"/>
    </source>
</evidence>
<dbReference type="PhylomeDB" id="A0A060T5Y5"/>
<evidence type="ECO:0000313" key="13">
    <source>
        <dbReference type="EMBL" id="CDP34591.1"/>
    </source>
</evidence>
<dbReference type="GO" id="GO:0005739">
    <property type="term" value="C:mitochondrion"/>
    <property type="evidence" value="ECO:0007669"/>
    <property type="project" value="UniProtKB-SubCell"/>
</dbReference>
<dbReference type="PIRSF" id="PIRSF000362">
    <property type="entry name" value="FNR"/>
    <property type="match status" value="1"/>
</dbReference>
<dbReference type="PRINTS" id="PR00419">
    <property type="entry name" value="ADXRDTASE"/>
</dbReference>
<evidence type="ECO:0000256" key="9">
    <source>
        <dbReference type="PIRSR" id="PIRSR000362-1"/>
    </source>
</evidence>
<name>A0A060T5Y5_BLAAD</name>
<comment type="cofactor">
    <cofactor evidence="1 8 9">
        <name>FAD</name>
        <dbReference type="ChEBI" id="CHEBI:57692"/>
    </cofactor>
</comment>